<feature type="region of interest" description="Disordered" evidence="2">
    <location>
        <begin position="1512"/>
        <end position="1531"/>
    </location>
</feature>
<evidence type="ECO:0000313" key="5">
    <source>
        <dbReference type="Proteomes" id="UP001174677"/>
    </source>
</evidence>
<evidence type="ECO:0000256" key="2">
    <source>
        <dbReference type="SAM" id="MobiDB-lite"/>
    </source>
</evidence>
<feature type="domain" description="GYF" evidence="3">
    <location>
        <begin position="560"/>
        <end position="611"/>
    </location>
</feature>
<feature type="region of interest" description="Disordered" evidence="2">
    <location>
        <begin position="1"/>
        <end position="40"/>
    </location>
</feature>
<sequence>MADGKLTLPDDLISSKFPDEHTSNAKDEAWGGGIGEDKPLMSLLDESKDEVVSDSGMPLSPQWLYTKLVDAKIPTAGASGEMRAPNSLSQGNCPDNNLKDSWRLDGQDKKDWRKISADVESSRCWREEERETSLLGRRDRRREDRRADAISTRDIAESRVLSSSDRWHDSNSRNSGHESRRDSKWSSRWGPEDKEKDSWNEKRTDVEKEDTYTDKQSFVTGSHTTLERENDSREKWRPRHRMEVNSGGMRSAPGFGSERGCMAGSNIRFAAGRGRSNSNGGISIGRHPSASAIGSIPLDKNQSYCYPRGKILDIYRRQQTLQSFNNIPDGMENVPSVTTEVAIKPLSFVAPDAEEEAVLGDIWLGKNKSSGGLHNSLRDRNEGSKDDIRGFAEVTSEGNLSSTINTDEIFESFRKFAVNDSDDGSGADVSDTSIMEEVCSSKEGKEKLRTAIGRALSDGLMPAVPKKENSSSSQEIGPGNNIVELKTLDNQQVADLANMNHLESEHIKSATSFEIGSQLPDDPSSLFDFPSGQQSQSDNQFALKSNDEVHLLRSVVIPEELSLCYLDPQGVIQGPYLGIDIVTWFEQGYFGTDLPVCLSDAPDGSPFLELGELMPHLKVKLGSVSSTSKLSDTVGGSLEESIPIAFATDFEGSSAVRADQQQASSASSRFEDPSNVIGQSSVYNNSFRSGMQCSDDQRLEHFVTQGEEVLPGRPGSNSGNPSMKLAADIPNSVSNPSSDPSLASEFLGTHQDENLHPFGLLMSDLRGNSQLRRVQSSNISSSMGDQGQTIDPCSEGAFAFCNQSSFGAVVDQPPYMETWSDDYSKNTLTNPSIHIDSKDVHLSHREQDFSDFDLQHLILQNLQKEQLQPQNNLSTHSLSHGTRLGIEEIPSNFLKLQFQQQQQLELQQQRRLELQQQQWHLEVRQQQRQLEIQQRQRQLELQLQRQLEIQRQRQLELQQQRQLEFQQQQWQLEFQQRQWQLELQKQQQLLQQQLRHQQMELLLQQQEKQQQQLVLERMLQHQMSDLGYRRSKVDPLMENLLDQVQFRMQLPELQQSSHPSRHLDPSLEQIIQAKVGLNSLQEPQADFLDLLQEKHGNVLPSNQFHFQQERLQAQQLSLALKQQLGMDGKRHLSGPLSVDEAGHLARNGGALNQSQSLGFDTSDFYQQRRLSSPEEHLSHLKRKHALQEQCQHGLYEPVVIPGIKLDNVNDCPQDPNSTEHLYMQPADQLGSFSSGMPFPFKQISDDFYGSPPAALGFLPGKQGKLEKSGIKGEMQQLLLETQQQSKVSEVAANSSICAPTGGDEENSKILLMDCQKLGLQCIRSSETDYQYLISSSEPQDALCLIKDSRFSNLPFNHILDQEAAMNLSFMKGPQILNSTSLLQDNLVTAALSGQNGERLLSKSNSGALIEEQTFLSGARDPSHASYANARFIGKSTLDEDLPELERKGSIYGSKAMVPMCRSVSQIEDNLVEQAEAATDLGRIPSRHSLLSIAGGNQGIYCCKMGNNISSGGEVSNDSVPSIPTKGLDNTLHKRLPVSRGLSSDDGLPDLAPASNVKQKSSLNLPTSNEKRHLSEGNVAAASVGEMQASGKKEMRFRRTSSYSDATVSETSFIDVLKKSVLSEADAANVAALESSDGSQAAQSAKKKGKKGRQIDPALLGFKVSSNRIMMGEIQRLED</sequence>
<evidence type="ECO:0000259" key="3">
    <source>
        <dbReference type="PROSITE" id="PS50829"/>
    </source>
</evidence>
<dbReference type="PANTHER" id="PTHR46992">
    <property type="entry name" value="GYF DOMAIN-CONTAINING PROTEIN"/>
    <property type="match status" value="1"/>
</dbReference>
<feature type="compositionally biased region" description="Polar residues" evidence="2">
    <location>
        <begin position="1512"/>
        <end position="1521"/>
    </location>
</feature>
<feature type="compositionally biased region" description="Polar residues" evidence="2">
    <location>
        <begin position="214"/>
        <end position="224"/>
    </location>
</feature>
<feature type="compositionally biased region" description="Basic and acidic residues" evidence="2">
    <location>
        <begin position="97"/>
        <end position="132"/>
    </location>
</feature>
<dbReference type="EMBL" id="JARPOI010000006">
    <property type="protein sequence ID" value="KAJ9178841.1"/>
    <property type="molecule type" value="Genomic_DNA"/>
</dbReference>
<organism evidence="4 5">
    <name type="scientific">Hevea brasiliensis</name>
    <name type="common">Para rubber tree</name>
    <name type="synonym">Siphonia brasiliensis</name>
    <dbReference type="NCBI Taxonomy" id="3981"/>
    <lineage>
        <taxon>Eukaryota</taxon>
        <taxon>Viridiplantae</taxon>
        <taxon>Streptophyta</taxon>
        <taxon>Embryophyta</taxon>
        <taxon>Tracheophyta</taxon>
        <taxon>Spermatophyta</taxon>
        <taxon>Magnoliopsida</taxon>
        <taxon>eudicotyledons</taxon>
        <taxon>Gunneridae</taxon>
        <taxon>Pentapetalae</taxon>
        <taxon>rosids</taxon>
        <taxon>fabids</taxon>
        <taxon>Malpighiales</taxon>
        <taxon>Euphorbiaceae</taxon>
        <taxon>Crotonoideae</taxon>
        <taxon>Micrandreae</taxon>
        <taxon>Hevea</taxon>
    </lineage>
</organism>
<proteinExistence type="predicted"/>
<feature type="compositionally biased region" description="Basic and acidic residues" evidence="2">
    <location>
        <begin position="17"/>
        <end position="40"/>
    </location>
</feature>
<feature type="region of interest" description="Disordered" evidence="2">
    <location>
        <begin position="77"/>
        <end position="236"/>
    </location>
</feature>
<feature type="region of interest" description="Disordered" evidence="2">
    <location>
        <begin position="1536"/>
        <end position="1575"/>
    </location>
</feature>
<dbReference type="Pfam" id="PF02213">
    <property type="entry name" value="GYF"/>
    <property type="match status" value="1"/>
</dbReference>
<evidence type="ECO:0000256" key="1">
    <source>
        <dbReference type="SAM" id="Coils"/>
    </source>
</evidence>
<dbReference type="PROSITE" id="PS50829">
    <property type="entry name" value="GYF"/>
    <property type="match status" value="1"/>
</dbReference>
<accession>A0ABQ9MF75</accession>
<dbReference type="SMART" id="SM00444">
    <property type="entry name" value="GYF"/>
    <property type="match status" value="1"/>
</dbReference>
<name>A0ABQ9MF75_HEVBR</name>
<reference evidence="4" key="1">
    <citation type="journal article" date="2023" name="Plant Biotechnol. J.">
        <title>Chromosome-level wild Hevea brasiliensis genome provides new tools for genomic-assisted breeding and valuable loci to elevate rubber yield.</title>
        <authorList>
            <person name="Cheng H."/>
            <person name="Song X."/>
            <person name="Hu Y."/>
            <person name="Wu T."/>
            <person name="Yang Q."/>
            <person name="An Z."/>
            <person name="Feng S."/>
            <person name="Deng Z."/>
            <person name="Wu W."/>
            <person name="Zeng X."/>
            <person name="Tu M."/>
            <person name="Wang X."/>
            <person name="Huang H."/>
        </authorList>
    </citation>
    <scope>NUCLEOTIDE SEQUENCE</scope>
    <source>
        <strain evidence="4">MT/VB/25A 57/8</strain>
    </source>
</reference>
<feature type="compositionally biased region" description="Polar residues" evidence="2">
    <location>
        <begin position="86"/>
        <end position="95"/>
    </location>
</feature>
<dbReference type="SUPFAM" id="SSF55277">
    <property type="entry name" value="GYF domain"/>
    <property type="match status" value="1"/>
</dbReference>
<dbReference type="Proteomes" id="UP001174677">
    <property type="component" value="Chromosome 6"/>
</dbReference>
<protein>
    <recommendedName>
        <fullName evidence="3">GYF domain-containing protein</fullName>
    </recommendedName>
</protein>
<dbReference type="InterPro" id="IPR003169">
    <property type="entry name" value="GYF"/>
</dbReference>
<feature type="coiled-coil region" evidence="1">
    <location>
        <begin position="989"/>
        <end position="1016"/>
    </location>
</feature>
<evidence type="ECO:0000313" key="4">
    <source>
        <dbReference type="EMBL" id="KAJ9178841.1"/>
    </source>
</evidence>
<dbReference type="Gene3D" id="3.30.1490.40">
    <property type="match status" value="1"/>
</dbReference>
<feature type="compositionally biased region" description="Basic and acidic residues" evidence="2">
    <location>
        <begin position="165"/>
        <end position="213"/>
    </location>
</feature>
<keyword evidence="1" id="KW-0175">Coiled coil</keyword>
<dbReference type="InterPro" id="IPR035445">
    <property type="entry name" value="GYF-like_dom_sf"/>
</dbReference>
<feature type="compositionally biased region" description="Basic and acidic residues" evidence="2">
    <location>
        <begin position="225"/>
        <end position="235"/>
    </location>
</feature>
<comment type="caution">
    <text evidence="4">The sequence shown here is derived from an EMBL/GenBank/DDBJ whole genome shotgun (WGS) entry which is preliminary data.</text>
</comment>
<gene>
    <name evidence="4" type="ORF">P3X46_010690</name>
</gene>
<keyword evidence="5" id="KW-1185">Reference proteome</keyword>
<feature type="compositionally biased region" description="Polar residues" evidence="2">
    <location>
        <begin position="1555"/>
        <end position="1567"/>
    </location>
</feature>
<dbReference type="PANTHER" id="PTHR46992:SF1">
    <property type="entry name" value="GYF DOMAIN-CONTAINING PROTEIN"/>
    <property type="match status" value="1"/>
</dbReference>